<dbReference type="Gene3D" id="2.60.40.420">
    <property type="entry name" value="Cupredoxins - blue copper proteins"/>
    <property type="match status" value="1"/>
</dbReference>
<dbReference type="PROSITE" id="PS51257">
    <property type="entry name" value="PROKAR_LIPOPROTEIN"/>
    <property type="match status" value="1"/>
</dbReference>
<dbReference type="PROSITE" id="PS50857">
    <property type="entry name" value="COX2_CUA"/>
    <property type="match status" value="1"/>
</dbReference>
<dbReference type="InterPro" id="IPR011759">
    <property type="entry name" value="Cyt_c_oxidase_su2_TM_dom"/>
</dbReference>
<evidence type="ECO:0000259" key="19">
    <source>
        <dbReference type="PROSITE" id="PS50857"/>
    </source>
</evidence>
<evidence type="ECO:0000259" key="21">
    <source>
        <dbReference type="PROSITE" id="PS51007"/>
    </source>
</evidence>
<keyword evidence="10 15" id="KW-0408">Iron</keyword>
<keyword evidence="12 18" id="KW-0472">Membrane</keyword>
<dbReference type="InterPro" id="IPR045187">
    <property type="entry name" value="CcO_II"/>
</dbReference>
<dbReference type="Proteomes" id="UP000078454">
    <property type="component" value="Unassembled WGS sequence"/>
</dbReference>
<dbReference type="InterPro" id="IPR001505">
    <property type="entry name" value="Copper_CuA"/>
</dbReference>
<dbReference type="SUPFAM" id="SSF49503">
    <property type="entry name" value="Cupredoxins"/>
    <property type="match status" value="1"/>
</dbReference>
<feature type="transmembrane region" description="Helical" evidence="18">
    <location>
        <begin position="89"/>
        <end position="114"/>
    </location>
</feature>
<dbReference type="Gene3D" id="1.10.287.90">
    <property type="match status" value="1"/>
</dbReference>
<dbReference type="PROSITE" id="PS51007">
    <property type="entry name" value="CYTC"/>
    <property type="match status" value="1"/>
</dbReference>
<dbReference type="InterPro" id="IPR009056">
    <property type="entry name" value="Cyt_c-like_dom"/>
</dbReference>
<dbReference type="PROSITE" id="PS00078">
    <property type="entry name" value="COX2"/>
    <property type="match status" value="1"/>
</dbReference>
<evidence type="ECO:0000259" key="20">
    <source>
        <dbReference type="PROSITE" id="PS50999"/>
    </source>
</evidence>
<dbReference type="NCBIfam" id="TIGR02866">
    <property type="entry name" value="CoxB"/>
    <property type="match status" value="1"/>
</dbReference>
<feature type="domain" description="Cytochrome oxidase subunit II transmembrane region profile" evidence="20">
    <location>
        <begin position="20"/>
        <end position="120"/>
    </location>
</feature>
<evidence type="ECO:0000256" key="18">
    <source>
        <dbReference type="SAM" id="Phobius"/>
    </source>
</evidence>
<evidence type="ECO:0000256" key="10">
    <source>
        <dbReference type="ARBA" id="ARBA00023004"/>
    </source>
</evidence>
<evidence type="ECO:0000256" key="16">
    <source>
        <dbReference type="RuleBase" id="RU000456"/>
    </source>
</evidence>
<evidence type="ECO:0000256" key="4">
    <source>
        <dbReference type="ARBA" id="ARBA00022660"/>
    </source>
</evidence>
<dbReference type="GO" id="GO:0005507">
    <property type="term" value="F:copper ion binding"/>
    <property type="evidence" value="ECO:0007669"/>
    <property type="project" value="InterPro"/>
</dbReference>
<evidence type="ECO:0000256" key="5">
    <source>
        <dbReference type="ARBA" id="ARBA00022692"/>
    </source>
</evidence>
<keyword evidence="6 15" id="KW-0479">Metal-binding</keyword>
<dbReference type="PANTHER" id="PTHR22888">
    <property type="entry name" value="CYTOCHROME C OXIDASE, SUBUNIT II"/>
    <property type="match status" value="1"/>
</dbReference>
<evidence type="ECO:0000256" key="17">
    <source>
        <dbReference type="RuleBase" id="RU004024"/>
    </source>
</evidence>
<keyword evidence="8 16" id="KW-0249">Electron transport</keyword>
<evidence type="ECO:0000313" key="22">
    <source>
        <dbReference type="EMBL" id="OAS20618.1"/>
    </source>
</evidence>
<organism evidence="22 23">
    <name type="scientific">Paenibacillus oryzisoli</name>
    <dbReference type="NCBI Taxonomy" id="1850517"/>
    <lineage>
        <taxon>Bacteria</taxon>
        <taxon>Bacillati</taxon>
        <taxon>Bacillota</taxon>
        <taxon>Bacilli</taxon>
        <taxon>Bacillales</taxon>
        <taxon>Paenibacillaceae</taxon>
        <taxon>Paenibacillus</taxon>
    </lineage>
</organism>
<accession>A0A198AI69</accession>
<keyword evidence="5 16" id="KW-0812">Transmembrane</keyword>
<evidence type="ECO:0000313" key="23">
    <source>
        <dbReference type="Proteomes" id="UP000078454"/>
    </source>
</evidence>
<dbReference type="GO" id="GO:0020037">
    <property type="term" value="F:heme binding"/>
    <property type="evidence" value="ECO:0007669"/>
    <property type="project" value="InterPro"/>
</dbReference>
<keyword evidence="4 16" id="KW-0679">Respiratory chain</keyword>
<evidence type="ECO:0000256" key="11">
    <source>
        <dbReference type="ARBA" id="ARBA00023008"/>
    </source>
</evidence>
<comment type="subcellular location">
    <subcellularLocation>
        <location evidence="16">Cell membrane</location>
        <topology evidence="16">Multi-pass membrane protein</topology>
    </subcellularLocation>
    <subcellularLocation>
        <location evidence="1">Membrane</location>
        <topology evidence="1">Multi-pass membrane protein</topology>
    </subcellularLocation>
</comment>
<keyword evidence="9 18" id="KW-1133">Transmembrane helix</keyword>
<dbReference type="PANTHER" id="PTHR22888:SF10">
    <property type="entry name" value="CYTOCHROME C OXIDASE SUBUNIT 2"/>
    <property type="match status" value="1"/>
</dbReference>
<dbReference type="Pfam" id="PF00034">
    <property type="entry name" value="Cytochrom_C"/>
    <property type="match status" value="1"/>
</dbReference>
<comment type="function">
    <text evidence="13 17">Subunits I and II form the functional core of the enzyme complex. Electrons originating in cytochrome c are transferred via heme a and Cu(A) to the binuclear center formed by heme a3 and Cu(B).</text>
</comment>
<evidence type="ECO:0000256" key="3">
    <source>
        <dbReference type="ARBA" id="ARBA00022448"/>
    </source>
</evidence>
<dbReference type="PRINTS" id="PR01166">
    <property type="entry name" value="CYCOXIDASEII"/>
</dbReference>
<feature type="domain" description="Cytochrome c" evidence="21">
    <location>
        <begin position="245"/>
        <end position="338"/>
    </location>
</feature>
<evidence type="ECO:0000256" key="12">
    <source>
        <dbReference type="ARBA" id="ARBA00023136"/>
    </source>
</evidence>
<evidence type="ECO:0000256" key="7">
    <source>
        <dbReference type="ARBA" id="ARBA00022967"/>
    </source>
</evidence>
<dbReference type="EMBL" id="LYPB01000050">
    <property type="protein sequence ID" value="OAS20618.1"/>
    <property type="molecule type" value="Genomic_DNA"/>
</dbReference>
<comment type="catalytic activity">
    <reaction evidence="14 17">
        <text>4 Fe(II)-[cytochrome c] + O2 + 8 H(+)(in) = 4 Fe(III)-[cytochrome c] + 2 H2O + 4 H(+)(out)</text>
        <dbReference type="Rhea" id="RHEA:11436"/>
        <dbReference type="Rhea" id="RHEA-COMP:10350"/>
        <dbReference type="Rhea" id="RHEA-COMP:14399"/>
        <dbReference type="ChEBI" id="CHEBI:15377"/>
        <dbReference type="ChEBI" id="CHEBI:15378"/>
        <dbReference type="ChEBI" id="CHEBI:15379"/>
        <dbReference type="ChEBI" id="CHEBI:29033"/>
        <dbReference type="ChEBI" id="CHEBI:29034"/>
        <dbReference type="EC" id="7.1.1.9"/>
    </reaction>
</comment>
<proteinExistence type="inferred from homology"/>
<feature type="domain" description="Cytochrome oxidase subunit II copper A binding" evidence="19">
    <location>
        <begin position="124"/>
        <end position="236"/>
    </location>
</feature>
<dbReference type="EC" id="7.1.1.9" evidence="17"/>
<dbReference type="InterPro" id="IPR014222">
    <property type="entry name" value="Cyt_c_oxidase_su2"/>
</dbReference>
<dbReference type="Pfam" id="PF00116">
    <property type="entry name" value="COX2"/>
    <property type="match status" value="1"/>
</dbReference>
<sequence length="338" mass="37493">MSQLKKFWRLLPLLAVMTFMLTGCGDPTLSALVPKGPVATEQLYLMKLSLFIMIFVVIVVFAIYVYVLIRFRKRKGDESIPKQVEGSHVLEIIWTVIPILLLLVLAVPTVSYTFKHSENYNKNKDAIHVKVTAHQFWWQFEYPDLGIATAQQLVIPKDKIIAFDVVSADVSHAFWVPSLGGKVDTNPGIRNTLYLQADEIATFQGRCTELCGASHALMNFTVASKSEADFNAWVAKMKAPNTVPASAQKGEELFKENCMSCHAVNASGPGVAPNLKGFADRDTLAGILEKTPENLASWIHNPQELKPGNKMPAFGKEANGKLDDTQIKDIVTYLQTLK</sequence>
<dbReference type="GO" id="GO:0004129">
    <property type="term" value="F:cytochrome-c oxidase activity"/>
    <property type="evidence" value="ECO:0007669"/>
    <property type="project" value="UniProtKB-EC"/>
</dbReference>
<dbReference type="Pfam" id="PF02790">
    <property type="entry name" value="COX2_TM"/>
    <property type="match status" value="1"/>
</dbReference>
<dbReference type="PROSITE" id="PS50999">
    <property type="entry name" value="COX2_TM"/>
    <property type="match status" value="1"/>
</dbReference>
<dbReference type="RefSeq" id="WP_068663243.1">
    <property type="nucleotide sequence ID" value="NZ_LYPB01000050.1"/>
</dbReference>
<protein>
    <recommendedName>
        <fullName evidence="17">Cytochrome c oxidase subunit 2</fullName>
        <ecNumber evidence="17">7.1.1.9</ecNumber>
    </recommendedName>
</protein>
<keyword evidence="11 17" id="KW-0186">Copper</keyword>
<dbReference type="InterPro" id="IPR002429">
    <property type="entry name" value="CcO_II-like_C"/>
</dbReference>
<evidence type="ECO:0000256" key="1">
    <source>
        <dbReference type="ARBA" id="ARBA00004141"/>
    </source>
</evidence>
<dbReference type="GO" id="GO:0016491">
    <property type="term" value="F:oxidoreductase activity"/>
    <property type="evidence" value="ECO:0007669"/>
    <property type="project" value="InterPro"/>
</dbReference>
<feature type="transmembrane region" description="Helical" evidence="18">
    <location>
        <begin position="49"/>
        <end position="69"/>
    </location>
</feature>
<dbReference type="OrthoDB" id="9781261at2"/>
<comment type="cofactor">
    <cofactor evidence="17">
        <name>Cu cation</name>
        <dbReference type="ChEBI" id="CHEBI:23378"/>
    </cofactor>
    <text evidence="17">Binds a copper A center.</text>
</comment>
<keyword evidence="23" id="KW-1185">Reference proteome</keyword>
<name>A0A198AI69_9BACL</name>
<reference evidence="22 23" key="1">
    <citation type="submission" date="2016-05" db="EMBL/GenBank/DDBJ databases">
        <title>Paenibacillus sp. 1ZS3-15 nov., isolated from the rhizosphere soil.</title>
        <authorList>
            <person name="Zhang X.X."/>
            <person name="Zhang J."/>
        </authorList>
    </citation>
    <scope>NUCLEOTIDE SEQUENCE [LARGE SCALE GENOMIC DNA]</scope>
    <source>
        <strain evidence="22 23">1ZS3-15</strain>
    </source>
</reference>
<evidence type="ECO:0000256" key="2">
    <source>
        <dbReference type="ARBA" id="ARBA00007866"/>
    </source>
</evidence>
<evidence type="ECO:0000256" key="9">
    <source>
        <dbReference type="ARBA" id="ARBA00022989"/>
    </source>
</evidence>
<keyword evidence="3 16" id="KW-0813">Transport</keyword>
<dbReference type="GO" id="GO:0042773">
    <property type="term" value="P:ATP synthesis coupled electron transport"/>
    <property type="evidence" value="ECO:0007669"/>
    <property type="project" value="TreeGrafter"/>
</dbReference>
<evidence type="ECO:0000256" key="15">
    <source>
        <dbReference type="PROSITE-ProRule" id="PRU00433"/>
    </source>
</evidence>
<dbReference type="InterPro" id="IPR036257">
    <property type="entry name" value="Cyt_c_oxidase_su2_TM_sf"/>
</dbReference>
<gene>
    <name evidence="22" type="ORF">A8708_18920</name>
</gene>
<keyword evidence="7" id="KW-1278">Translocase</keyword>
<dbReference type="GO" id="GO:0005886">
    <property type="term" value="C:plasma membrane"/>
    <property type="evidence" value="ECO:0007669"/>
    <property type="project" value="UniProtKB-SubCell"/>
</dbReference>
<evidence type="ECO:0000256" key="14">
    <source>
        <dbReference type="ARBA" id="ARBA00047816"/>
    </source>
</evidence>
<evidence type="ECO:0000256" key="8">
    <source>
        <dbReference type="ARBA" id="ARBA00022982"/>
    </source>
</evidence>
<dbReference type="STRING" id="1850517.A8708_18920"/>
<keyword evidence="15" id="KW-0349">Heme</keyword>
<dbReference type="InterPro" id="IPR008972">
    <property type="entry name" value="Cupredoxin"/>
</dbReference>
<evidence type="ECO:0000256" key="13">
    <source>
        <dbReference type="ARBA" id="ARBA00024688"/>
    </source>
</evidence>
<comment type="similarity">
    <text evidence="2 16">Belongs to the cytochrome c oxidase subunit 2 family.</text>
</comment>
<dbReference type="AlphaFoldDB" id="A0A198AI69"/>
<evidence type="ECO:0000256" key="6">
    <source>
        <dbReference type="ARBA" id="ARBA00022723"/>
    </source>
</evidence>
<dbReference type="SUPFAM" id="SSF81464">
    <property type="entry name" value="Cytochrome c oxidase subunit II-like, transmembrane region"/>
    <property type="match status" value="1"/>
</dbReference>
<comment type="caution">
    <text evidence="22">The sequence shown here is derived from an EMBL/GenBank/DDBJ whole genome shotgun (WGS) entry which is preliminary data.</text>
</comment>